<accession>A0ABR8JIN7</accession>
<evidence type="ECO:0000313" key="2">
    <source>
        <dbReference type="Proteomes" id="UP000642468"/>
    </source>
</evidence>
<comment type="caution">
    <text evidence="1">The sequence shown here is derived from an EMBL/GenBank/DDBJ whole genome shotgun (WGS) entry which is preliminary data.</text>
</comment>
<organism evidence="1 2">
    <name type="scientific">Hymenobacter duratus</name>
    <dbReference type="NCBI Taxonomy" id="2771356"/>
    <lineage>
        <taxon>Bacteria</taxon>
        <taxon>Pseudomonadati</taxon>
        <taxon>Bacteroidota</taxon>
        <taxon>Cytophagia</taxon>
        <taxon>Cytophagales</taxon>
        <taxon>Hymenobacteraceae</taxon>
        <taxon>Hymenobacter</taxon>
    </lineage>
</organism>
<evidence type="ECO:0000313" key="1">
    <source>
        <dbReference type="EMBL" id="MBD2716721.1"/>
    </source>
</evidence>
<sequence length="537" mass="58459">MALLYCFPIFAQTPKKTPIRPYSIGGPAGDTLSITVPTAGDSLEVAASSICDSCAIKVLCVSDSSKPVGSYQNPAVVDLDFRRKLFTSIPRGLKRGDFYRISIRCFNPSLYKISTGVSDTSSSKALPPPGFGSLGLTELTTLAASVSALGSILGPAASTTKASEMRDIALFYKYRISLEETAWSKAKASNPKKQYAIDTTKAGQIINTYISTLSEHASELSAIKDTLQTIVLTADNYNLESKLQEGAGGRPTAESLRDLNRRLQSARNRILTLSTETKQAAANFTTLSTPYQKVIANNASLKARSERASTAAQELDKGIEAAKSSVSAENTRTLLDGLVNVINSSQQYYLSLPIQLTKDQSHLKISLIPRDDKLLLQPYSTKLLFPLNTDQFWGVSTGFYGSWLRNDAYSTRTLLDSPQDTTAEYQIVQERPGRAEFGVSAMLRYGRQLTSSVAIHGGFGPALSISDKVRPRLMVGGGLAFGNRHKFLLDGGLIGGYVDRKSQVFTTDRVLAKPDKITVSRLDVQGYFGLHYLFLQY</sequence>
<protein>
    <recommendedName>
        <fullName evidence="3">DUF3575 domain-containing protein</fullName>
    </recommendedName>
</protein>
<dbReference type="EMBL" id="JACWZZ010000004">
    <property type="protein sequence ID" value="MBD2716721.1"/>
    <property type="molecule type" value="Genomic_DNA"/>
</dbReference>
<keyword evidence="2" id="KW-1185">Reference proteome</keyword>
<name>A0ABR8JIN7_9BACT</name>
<evidence type="ECO:0008006" key="3">
    <source>
        <dbReference type="Google" id="ProtNLM"/>
    </source>
</evidence>
<dbReference type="RefSeq" id="WP_190785666.1">
    <property type="nucleotide sequence ID" value="NZ_JACWZZ010000004.1"/>
</dbReference>
<dbReference type="Proteomes" id="UP000642468">
    <property type="component" value="Unassembled WGS sequence"/>
</dbReference>
<gene>
    <name evidence="1" type="ORF">IC231_16860</name>
</gene>
<proteinExistence type="predicted"/>
<reference evidence="1 2" key="1">
    <citation type="submission" date="2020-09" db="EMBL/GenBank/DDBJ databases">
        <authorList>
            <person name="Kim M.K."/>
        </authorList>
    </citation>
    <scope>NUCLEOTIDE SEQUENCE [LARGE SCALE GENOMIC DNA]</scope>
    <source>
        <strain evidence="1 2">BT646</strain>
    </source>
</reference>